<dbReference type="EMBL" id="ML120685">
    <property type="protein sequence ID" value="RPA88766.1"/>
    <property type="molecule type" value="Genomic_DNA"/>
</dbReference>
<accession>A0A3N4ISI6</accession>
<keyword evidence="1" id="KW-1133">Transmembrane helix</keyword>
<proteinExistence type="predicted"/>
<name>A0A3N4ISI6_9PEZI</name>
<evidence type="ECO:0000313" key="3">
    <source>
        <dbReference type="Proteomes" id="UP000276215"/>
    </source>
</evidence>
<sequence>MGKQLLYHLTIMQPYSLSVIPPGSCPSPKLLPSLTVFLIGCHSCWLLFLLAAILAGCHSHRLPFSFADILVGCFSCWLLLLLAAFLVSCHSHWLLFSSVALLVSWLSCLVSTSSISVFTYYLIGSLILNNFILVIFYY</sequence>
<dbReference type="AlphaFoldDB" id="A0A3N4ISI6"/>
<reference evidence="2 3" key="1">
    <citation type="journal article" date="2018" name="Nat. Ecol. Evol.">
        <title>Pezizomycetes genomes reveal the molecular basis of ectomycorrhizal truffle lifestyle.</title>
        <authorList>
            <person name="Murat C."/>
            <person name="Payen T."/>
            <person name="Noel B."/>
            <person name="Kuo A."/>
            <person name="Morin E."/>
            <person name="Chen J."/>
            <person name="Kohler A."/>
            <person name="Krizsan K."/>
            <person name="Balestrini R."/>
            <person name="Da Silva C."/>
            <person name="Montanini B."/>
            <person name="Hainaut M."/>
            <person name="Levati E."/>
            <person name="Barry K.W."/>
            <person name="Belfiori B."/>
            <person name="Cichocki N."/>
            <person name="Clum A."/>
            <person name="Dockter R.B."/>
            <person name="Fauchery L."/>
            <person name="Guy J."/>
            <person name="Iotti M."/>
            <person name="Le Tacon F."/>
            <person name="Lindquist E.A."/>
            <person name="Lipzen A."/>
            <person name="Malagnac F."/>
            <person name="Mello A."/>
            <person name="Molinier V."/>
            <person name="Miyauchi S."/>
            <person name="Poulain J."/>
            <person name="Riccioni C."/>
            <person name="Rubini A."/>
            <person name="Sitrit Y."/>
            <person name="Splivallo R."/>
            <person name="Traeger S."/>
            <person name="Wang M."/>
            <person name="Zifcakova L."/>
            <person name="Wipf D."/>
            <person name="Zambonelli A."/>
            <person name="Paolocci F."/>
            <person name="Nowrousian M."/>
            <person name="Ottonello S."/>
            <person name="Baldrian P."/>
            <person name="Spatafora J.W."/>
            <person name="Henrissat B."/>
            <person name="Nagy L.G."/>
            <person name="Aury J.M."/>
            <person name="Wincker P."/>
            <person name="Grigoriev I.V."/>
            <person name="Bonfante P."/>
            <person name="Martin F.M."/>
        </authorList>
    </citation>
    <scope>NUCLEOTIDE SEQUENCE [LARGE SCALE GENOMIC DNA]</scope>
    <source>
        <strain evidence="2 3">120613-1</strain>
    </source>
</reference>
<evidence type="ECO:0000313" key="2">
    <source>
        <dbReference type="EMBL" id="RPA88766.1"/>
    </source>
</evidence>
<feature type="transmembrane region" description="Helical" evidence="1">
    <location>
        <begin position="118"/>
        <end position="137"/>
    </location>
</feature>
<keyword evidence="3" id="KW-1185">Reference proteome</keyword>
<organism evidence="2 3">
    <name type="scientific">Choiromyces venosus 120613-1</name>
    <dbReference type="NCBI Taxonomy" id="1336337"/>
    <lineage>
        <taxon>Eukaryota</taxon>
        <taxon>Fungi</taxon>
        <taxon>Dikarya</taxon>
        <taxon>Ascomycota</taxon>
        <taxon>Pezizomycotina</taxon>
        <taxon>Pezizomycetes</taxon>
        <taxon>Pezizales</taxon>
        <taxon>Tuberaceae</taxon>
        <taxon>Choiromyces</taxon>
    </lineage>
</organism>
<keyword evidence="1" id="KW-0472">Membrane</keyword>
<feature type="transmembrane region" description="Helical" evidence="1">
    <location>
        <begin position="93"/>
        <end position="111"/>
    </location>
</feature>
<gene>
    <name evidence="2" type="ORF">L873DRAFT_858770</name>
</gene>
<dbReference type="Proteomes" id="UP000276215">
    <property type="component" value="Unassembled WGS sequence"/>
</dbReference>
<feature type="transmembrane region" description="Helical" evidence="1">
    <location>
        <begin position="36"/>
        <end position="57"/>
    </location>
</feature>
<evidence type="ECO:0000256" key="1">
    <source>
        <dbReference type="SAM" id="Phobius"/>
    </source>
</evidence>
<feature type="transmembrane region" description="Helical" evidence="1">
    <location>
        <begin position="69"/>
        <end position="87"/>
    </location>
</feature>
<protein>
    <submittedName>
        <fullName evidence="2">Uncharacterized protein</fullName>
    </submittedName>
</protein>
<keyword evidence="1" id="KW-0812">Transmembrane</keyword>